<reference evidence="1" key="1">
    <citation type="submission" date="2022-08" db="EMBL/GenBank/DDBJ databases">
        <title>Genome Sequence of Fusarium decemcellulare.</title>
        <authorList>
            <person name="Buettner E."/>
        </authorList>
    </citation>
    <scope>NUCLEOTIDE SEQUENCE</scope>
    <source>
        <strain evidence="1">Babe19</strain>
    </source>
</reference>
<dbReference type="Proteomes" id="UP001148629">
    <property type="component" value="Unassembled WGS sequence"/>
</dbReference>
<sequence length="351" mass="38367">MSSADNFAVPKGSVILVTGANGLVGSHVANQFLQYGYKVRGTVRDLEKSAWLTPLFDEKHGKGNFELYHVPDMVAEGAYDEAIKGVAAVAHTASILSMNPDPNKVIPVSVAGAVNALKAAYGEPTVKRFVLTSSSSAAVLSAVGKPGIVVTEDTWNEESVKEAWSEPPYAPEHAGPVYAASKTQAEQDVWKFHKENRHRRPDLTVNTILPNFNFGTVLDPINQGYSSSAGLVAALWKGHIRPTHHLVAPQYFIDNEDTGRLHVAAVALPHVQEQRIFGFAERFSWDAILEILRKNQPDREFPANFSGGEDPNEIQPRGKAEQLLRDLGRPGWTSLHESIRKNVEGIPVAKI</sequence>
<organism evidence="1 2">
    <name type="scientific">Fusarium decemcellulare</name>
    <dbReference type="NCBI Taxonomy" id="57161"/>
    <lineage>
        <taxon>Eukaryota</taxon>
        <taxon>Fungi</taxon>
        <taxon>Dikarya</taxon>
        <taxon>Ascomycota</taxon>
        <taxon>Pezizomycotina</taxon>
        <taxon>Sordariomycetes</taxon>
        <taxon>Hypocreomycetidae</taxon>
        <taxon>Hypocreales</taxon>
        <taxon>Nectriaceae</taxon>
        <taxon>Fusarium</taxon>
        <taxon>Fusarium decemcellulare species complex</taxon>
    </lineage>
</organism>
<evidence type="ECO:0000313" key="2">
    <source>
        <dbReference type="Proteomes" id="UP001148629"/>
    </source>
</evidence>
<name>A0ACC1SKW9_9HYPO</name>
<gene>
    <name evidence="1" type="ORF">NM208_g4408</name>
</gene>
<proteinExistence type="predicted"/>
<protein>
    <submittedName>
        <fullName evidence="1">Uncharacterized protein</fullName>
    </submittedName>
</protein>
<evidence type="ECO:0000313" key="1">
    <source>
        <dbReference type="EMBL" id="KAJ3541849.1"/>
    </source>
</evidence>
<keyword evidence="2" id="KW-1185">Reference proteome</keyword>
<comment type="caution">
    <text evidence="1">The sequence shown here is derived from an EMBL/GenBank/DDBJ whole genome shotgun (WGS) entry which is preliminary data.</text>
</comment>
<dbReference type="EMBL" id="JANRMS010000328">
    <property type="protein sequence ID" value="KAJ3541849.1"/>
    <property type="molecule type" value="Genomic_DNA"/>
</dbReference>
<accession>A0ACC1SKW9</accession>